<protein>
    <submittedName>
        <fullName evidence="1">Uncharacterized protein</fullName>
    </submittedName>
</protein>
<accession>A0A0A9FXI4</accession>
<sequence length="27" mass="2889">MVKAGFKICNNTKKGPESMESIQCSSA</sequence>
<reference evidence="1" key="2">
    <citation type="journal article" date="2015" name="Data Brief">
        <title>Shoot transcriptome of the giant reed, Arundo donax.</title>
        <authorList>
            <person name="Barrero R.A."/>
            <person name="Guerrero F.D."/>
            <person name="Moolhuijzen P."/>
            <person name="Goolsby J.A."/>
            <person name="Tidwell J."/>
            <person name="Bellgard S.E."/>
            <person name="Bellgard M.I."/>
        </authorList>
    </citation>
    <scope>NUCLEOTIDE SEQUENCE</scope>
    <source>
        <tissue evidence="1">Shoot tissue taken approximately 20 cm above the soil surface</tissue>
    </source>
</reference>
<evidence type="ECO:0000313" key="1">
    <source>
        <dbReference type="EMBL" id="JAE17540.1"/>
    </source>
</evidence>
<name>A0A0A9FXI4_ARUDO</name>
<reference evidence="1" key="1">
    <citation type="submission" date="2014-09" db="EMBL/GenBank/DDBJ databases">
        <authorList>
            <person name="Magalhaes I.L.F."/>
            <person name="Oliveira U."/>
            <person name="Santos F.R."/>
            <person name="Vidigal T.H.D.A."/>
            <person name="Brescovit A.D."/>
            <person name="Santos A.J."/>
        </authorList>
    </citation>
    <scope>NUCLEOTIDE SEQUENCE</scope>
    <source>
        <tissue evidence="1">Shoot tissue taken approximately 20 cm above the soil surface</tissue>
    </source>
</reference>
<dbReference type="AlphaFoldDB" id="A0A0A9FXI4"/>
<proteinExistence type="predicted"/>
<organism evidence="1">
    <name type="scientific">Arundo donax</name>
    <name type="common">Giant reed</name>
    <name type="synonym">Donax arundinaceus</name>
    <dbReference type="NCBI Taxonomy" id="35708"/>
    <lineage>
        <taxon>Eukaryota</taxon>
        <taxon>Viridiplantae</taxon>
        <taxon>Streptophyta</taxon>
        <taxon>Embryophyta</taxon>
        <taxon>Tracheophyta</taxon>
        <taxon>Spermatophyta</taxon>
        <taxon>Magnoliopsida</taxon>
        <taxon>Liliopsida</taxon>
        <taxon>Poales</taxon>
        <taxon>Poaceae</taxon>
        <taxon>PACMAD clade</taxon>
        <taxon>Arundinoideae</taxon>
        <taxon>Arundineae</taxon>
        <taxon>Arundo</taxon>
    </lineage>
</organism>
<dbReference type="EMBL" id="GBRH01180356">
    <property type="protein sequence ID" value="JAE17540.1"/>
    <property type="molecule type" value="Transcribed_RNA"/>
</dbReference>